<dbReference type="EMBL" id="CP001661">
    <property type="protein sequence ID" value="ACT18797.1"/>
    <property type="molecule type" value="Genomic_DNA"/>
</dbReference>
<evidence type="ECO:0000313" key="1">
    <source>
        <dbReference type="EMBL" id="ACT18797.1"/>
    </source>
</evidence>
<dbReference type="AlphaFoldDB" id="C6E1E9"/>
<reference evidence="1" key="1">
    <citation type="submission" date="2009-07" db="EMBL/GenBank/DDBJ databases">
        <title>Complete sequence of Geobacter sp. M21.</title>
        <authorList>
            <consortium name="US DOE Joint Genome Institute"/>
            <person name="Lucas S."/>
            <person name="Copeland A."/>
            <person name="Lapidus A."/>
            <person name="Glavina del Rio T."/>
            <person name="Dalin E."/>
            <person name="Tice H."/>
            <person name="Bruce D."/>
            <person name="Goodwin L."/>
            <person name="Pitluck S."/>
            <person name="Saunders E."/>
            <person name="Brettin T."/>
            <person name="Detter J.C."/>
            <person name="Han C."/>
            <person name="Larimer F."/>
            <person name="Land M."/>
            <person name="Hauser L."/>
            <person name="Kyrpides N."/>
            <person name="Ovchinnikova G."/>
            <person name="Lovley D."/>
        </authorList>
    </citation>
    <scope>NUCLEOTIDE SEQUENCE [LARGE SCALE GENOMIC DNA]</scope>
    <source>
        <strain evidence="1">M21</strain>
    </source>
</reference>
<proteinExistence type="predicted"/>
<sequence>MEGGYGKRGMITVTKRLSFKGKIIPKQESSMLVVRCRPWLDLKLGSVEKGRMQAPEGGRDYRGDGWTSLLGGFLSRVRAHARFQVN</sequence>
<accession>C6E1E9</accession>
<organism evidence="1">
    <name type="scientific">Geobacter sp. (strain M21)</name>
    <dbReference type="NCBI Taxonomy" id="443144"/>
    <lineage>
        <taxon>Bacteria</taxon>
        <taxon>Pseudomonadati</taxon>
        <taxon>Thermodesulfobacteriota</taxon>
        <taxon>Desulfuromonadia</taxon>
        <taxon>Geobacterales</taxon>
        <taxon>Geobacteraceae</taxon>
        <taxon>Geobacter</taxon>
    </lineage>
</organism>
<name>C6E1E9_GEOSM</name>
<gene>
    <name evidence="1" type="ordered locus">GM21_2761</name>
</gene>
<dbReference type="KEGG" id="gem:GM21_2761"/>
<dbReference type="HOGENOM" id="CLU_2493483_0_0_7"/>
<protein>
    <submittedName>
        <fullName evidence="1">Uncharacterized protein</fullName>
    </submittedName>
</protein>